<keyword evidence="5" id="KW-0680">Restriction system</keyword>
<dbReference type="InterPro" id="IPR002052">
    <property type="entry name" value="DNA_methylase_N6_adenine_CS"/>
</dbReference>
<comment type="catalytic activity">
    <reaction evidence="6">
        <text>a 2'-deoxyadenosine in DNA + S-adenosyl-L-methionine = an N(6)-methyl-2'-deoxyadenosine in DNA + S-adenosyl-L-homocysteine + H(+)</text>
        <dbReference type="Rhea" id="RHEA:15197"/>
        <dbReference type="Rhea" id="RHEA-COMP:12418"/>
        <dbReference type="Rhea" id="RHEA-COMP:12419"/>
        <dbReference type="ChEBI" id="CHEBI:15378"/>
        <dbReference type="ChEBI" id="CHEBI:57856"/>
        <dbReference type="ChEBI" id="CHEBI:59789"/>
        <dbReference type="ChEBI" id="CHEBI:90615"/>
        <dbReference type="ChEBI" id="CHEBI:90616"/>
        <dbReference type="EC" id="2.1.1.72"/>
    </reaction>
</comment>
<dbReference type="PANTHER" id="PTHR42998:SF1">
    <property type="entry name" value="TYPE I RESTRICTION ENZYME HINDI METHYLASE SUBUNIT"/>
    <property type="match status" value="1"/>
</dbReference>
<dbReference type="InterPro" id="IPR038333">
    <property type="entry name" value="T1MK-like_N_sf"/>
</dbReference>
<organism evidence="10">
    <name type="scientific">marine sediment metagenome</name>
    <dbReference type="NCBI Taxonomy" id="412755"/>
    <lineage>
        <taxon>unclassified sequences</taxon>
        <taxon>metagenomes</taxon>
        <taxon>ecological metagenomes</taxon>
    </lineage>
</organism>
<evidence type="ECO:0000256" key="7">
    <source>
        <dbReference type="SAM" id="MobiDB-lite"/>
    </source>
</evidence>
<evidence type="ECO:0000256" key="4">
    <source>
        <dbReference type="ARBA" id="ARBA00022691"/>
    </source>
</evidence>
<dbReference type="EMBL" id="LAZR01000470">
    <property type="protein sequence ID" value="KKN67589.1"/>
    <property type="molecule type" value="Genomic_DNA"/>
</dbReference>
<feature type="region of interest" description="Disordered" evidence="7">
    <location>
        <begin position="1"/>
        <end position="33"/>
    </location>
</feature>
<evidence type="ECO:0000256" key="6">
    <source>
        <dbReference type="ARBA" id="ARBA00047942"/>
    </source>
</evidence>
<dbReference type="AlphaFoldDB" id="A0A0F9SKI5"/>
<dbReference type="Pfam" id="PF12161">
    <property type="entry name" value="HsdM_N"/>
    <property type="match status" value="1"/>
</dbReference>
<keyword evidence="3" id="KW-0808">Transferase</keyword>
<feature type="domain" description="DNA methylase adenine-specific" evidence="8">
    <location>
        <begin position="180"/>
        <end position="495"/>
    </location>
</feature>
<sequence length="544" mass="61920">MAQKDLNDWTRQKPKKSKKMTKTNVDKSKKKVNNSKGAIGFEDKLWEAADKMRNNMDPAEYKHVVLGLIFLKYISDAFEEKYNKLKNENFADPEDPDEYMAENIFWVPKEARWSLIKDNSKNPKIGIILDDAMDTIEKSNNSLKGVLPKIYGSPDLNKIMLGGIIDLISDIGLGDRESQSKDMLGKVYEYFLGKFAMAEGKGGGQFFTPTCIVRLLVEMIQPYKGRVYDPCCGSGGMFVQSERFVEARGGKLGEISIYGQESNPTTWKLAKMNLAIRGIEANLGPKHADSFHNDLHPSVKADFILANPPFNISDWGGDRLKDDVRWKYGIPYKGNANYSWIQHFIHHLTPNGIAGFVLANGSLTSEISNEGKIRKAIIKADLIDCIISLPSQLFLTTGIPACLWFVTRSKSNNKFRNRQGEILFIDTRSIGHMIDRTTREFTEDDIKMISGIYHEWKKKNNSYEDKLGFCKSISSAEIKDNSYILIPGRYVGYKKEILLEEDFHEQMNESISKFNIILERSKDLEKKIKYSLEILGFKILSDDD</sequence>
<comment type="caution">
    <text evidence="10">The sequence shown here is derived from an EMBL/GenBank/DDBJ whole genome shotgun (WGS) entry which is preliminary data.</text>
</comment>
<feature type="compositionally biased region" description="Basic residues" evidence="7">
    <location>
        <begin position="12"/>
        <end position="21"/>
    </location>
</feature>
<dbReference type="GO" id="GO:0009307">
    <property type="term" value="P:DNA restriction-modification system"/>
    <property type="evidence" value="ECO:0007669"/>
    <property type="project" value="UniProtKB-KW"/>
</dbReference>
<dbReference type="GO" id="GO:0003677">
    <property type="term" value="F:DNA binding"/>
    <property type="evidence" value="ECO:0007669"/>
    <property type="project" value="InterPro"/>
</dbReference>
<dbReference type="Gene3D" id="1.20.1260.30">
    <property type="match status" value="1"/>
</dbReference>
<dbReference type="PRINTS" id="PR00507">
    <property type="entry name" value="N12N6MTFRASE"/>
</dbReference>
<evidence type="ECO:0000256" key="1">
    <source>
        <dbReference type="ARBA" id="ARBA00011900"/>
    </source>
</evidence>
<proteinExistence type="predicted"/>
<dbReference type="GO" id="GO:0008170">
    <property type="term" value="F:N-methyltransferase activity"/>
    <property type="evidence" value="ECO:0007669"/>
    <property type="project" value="InterPro"/>
</dbReference>
<dbReference type="InterPro" id="IPR022749">
    <property type="entry name" value="D12N6_MeTrfase_N"/>
</dbReference>
<protein>
    <recommendedName>
        <fullName evidence="1">site-specific DNA-methyltransferase (adenine-specific)</fullName>
        <ecNumber evidence="1">2.1.1.72</ecNumber>
    </recommendedName>
</protein>
<dbReference type="InterPro" id="IPR052916">
    <property type="entry name" value="Type-I_RE_MTase_Subunit"/>
</dbReference>
<keyword evidence="4" id="KW-0949">S-adenosyl-L-methionine</keyword>
<feature type="compositionally biased region" description="Basic and acidic residues" evidence="7">
    <location>
        <begin position="1"/>
        <end position="11"/>
    </location>
</feature>
<evidence type="ECO:0000256" key="2">
    <source>
        <dbReference type="ARBA" id="ARBA00022603"/>
    </source>
</evidence>
<evidence type="ECO:0000259" key="8">
    <source>
        <dbReference type="Pfam" id="PF02384"/>
    </source>
</evidence>
<dbReference type="InterPro" id="IPR029063">
    <property type="entry name" value="SAM-dependent_MTases_sf"/>
</dbReference>
<gene>
    <name evidence="10" type="ORF">LCGC14_0459820</name>
</gene>
<dbReference type="EC" id="2.1.1.72" evidence="1"/>
<dbReference type="InterPro" id="IPR003356">
    <property type="entry name" value="DNA_methylase_A-5"/>
</dbReference>
<dbReference type="PANTHER" id="PTHR42998">
    <property type="entry name" value="TYPE I RESTRICTION ENZYME HINDVIIP M PROTEIN-RELATED"/>
    <property type="match status" value="1"/>
</dbReference>
<dbReference type="GO" id="GO:0009007">
    <property type="term" value="F:site-specific DNA-methyltransferase (adenine-specific) activity"/>
    <property type="evidence" value="ECO:0007669"/>
    <property type="project" value="UniProtKB-EC"/>
</dbReference>
<reference evidence="10" key="1">
    <citation type="journal article" date="2015" name="Nature">
        <title>Complex archaea that bridge the gap between prokaryotes and eukaryotes.</title>
        <authorList>
            <person name="Spang A."/>
            <person name="Saw J.H."/>
            <person name="Jorgensen S.L."/>
            <person name="Zaremba-Niedzwiedzka K."/>
            <person name="Martijn J."/>
            <person name="Lind A.E."/>
            <person name="van Eijk R."/>
            <person name="Schleper C."/>
            <person name="Guy L."/>
            <person name="Ettema T.J."/>
        </authorList>
    </citation>
    <scope>NUCLEOTIDE SEQUENCE</scope>
</reference>
<dbReference type="GO" id="GO:0032259">
    <property type="term" value="P:methylation"/>
    <property type="evidence" value="ECO:0007669"/>
    <property type="project" value="UniProtKB-KW"/>
</dbReference>
<keyword evidence="2" id="KW-0489">Methyltransferase</keyword>
<dbReference type="Gene3D" id="3.40.50.150">
    <property type="entry name" value="Vaccinia Virus protein VP39"/>
    <property type="match status" value="1"/>
</dbReference>
<evidence type="ECO:0000313" key="10">
    <source>
        <dbReference type="EMBL" id="KKN67589.1"/>
    </source>
</evidence>
<dbReference type="CDD" id="cd02440">
    <property type="entry name" value="AdoMet_MTases"/>
    <property type="match status" value="1"/>
</dbReference>
<evidence type="ECO:0000259" key="9">
    <source>
        <dbReference type="Pfam" id="PF12161"/>
    </source>
</evidence>
<accession>A0A0F9SKI5</accession>
<evidence type="ECO:0000256" key="5">
    <source>
        <dbReference type="ARBA" id="ARBA00022747"/>
    </source>
</evidence>
<name>A0A0F9SKI5_9ZZZZ</name>
<dbReference type="Pfam" id="PF02384">
    <property type="entry name" value="N6_Mtase"/>
    <property type="match status" value="1"/>
</dbReference>
<evidence type="ECO:0000256" key="3">
    <source>
        <dbReference type="ARBA" id="ARBA00022679"/>
    </source>
</evidence>
<feature type="domain" description="N6 adenine-specific DNA methyltransferase N-terminal" evidence="9">
    <location>
        <begin position="42"/>
        <end position="158"/>
    </location>
</feature>
<dbReference type="SUPFAM" id="SSF53335">
    <property type="entry name" value="S-adenosyl-L-methionine-dependent methyltransferases"/>
    <property type="match status" value="1"/>
</dbReference>
<dbReference type="PROSITE" id="PS00092">
    <property type="entry name" value="N6_MTASE"/>
    <property type="match status" value="1"/>
</dbReference>